<dbReference type="Proteomes" id="UP000694287">
    <property type="component" value="Unassembled WGS sequence"/>
</dbReference>
<keyword evidence="4" id="KW-0813">Transport</keyword>
<feature type="transmembrane region" description="Helical" evidence="16">
    <location>
        <begin position="296"/>
        <end position="320"/>
    </location>
</feature>
<name>A0ABS6USQ9_9PSEU</name>
<evidence type="ECO:0000256" key="13">
    <source>
        <dbReference type="ARBA" id="ARBA00023033"/>
    </source>
</evidence>
<dbReference type="InterPro" id="IPR018527">
    <property type="entry name" value="Rubredoxin_Fe_BS"/>
</dbReference>
<evidence type="ECO:0000313" key="19">
    <source>
        <dbReference type="Proteomes" id="UP000694287"/>
    </source>
</evidence>
<keyword evidence="6" id="KW-0997">Cell inner membrane</keyword>
<dbReference type="InterPro" id="IPR013656">
    <property type="entry name" value="PAS_4"/>
</dbReference>
<feature type="transmembrane region" description="Helical" evidence="16">
    <location>
        <begin position="326"/>
        <end position="348"/>
    </location>
</feature>
<keyword evidence="11" id="KW-0560">Oxidoreductase</keyword>
<reference evidence="18 19" key="1">
    <citation type="submission" date="2020-11" db="EMBL/GenBank/DDBJ databases">
        <title>Pseudonocardia abyssalis sp. nov. and Pseudonocardia oceani sp. nov., description and phylogenomic analysis of two novel actinomycetes isolated from the deep Southern Ocean.</title>
        <authorList>
            <person name="Parra J."/>
        </authorList>
    </citation>
    <scope>NUCLEOTIDE SEQUENCE [LARGE SCALE GENOMIC DNA]</scope>
    <source>
        <strain evidence="18 19">KRD-168</strain>
    </source>
</reference>
<dbReference type="EMBL" id="JADQDK010000001">
    <property type="protein sequence ID" value="MBW0135301.1"/>
    <property type="molecule type" value="Genomic_DNA"/>
</dbReference>
<dbReference type="CDD" id="cd03512">
    <property type="entry name" value="Alkane-hydroxylase"/>
    <property type="match status" value="1"/>
</dbReference>
<dbReference type="InterPro" id="IPR033885">
    <property type="entry name" value="AlkB/XylM"/>
</dbReference>
<feature type="transmembrane region" description="Helical" evidence="16">
    <location>
        <begin position="231"/>
        <end position="250"/>
    </location>
</feature>
<dbReference type="PROSITE" id="PS50903">
    <property type="entry name" value="RUBREDOXIN_LIKE"/>
    <property type="match status" value="1"/>
</dbReference>
<sequence>MAGVHAQRDDHPAGVLALLDGLSENAPVGFTYVDTDLRYRRVNSSAAALNGGSVQERIGRRIDEVHGEPCGPQFSAACREVIRTGQVQRVRIEGRPWHGRGPHQVWNRSILAPTAAPSPTRTRCGRTASPRRCTPTGGRPSRSSGGRRSATVPCRTGSPACTWRAGLCRRPTCAGDQPAAHGSSRSPMDGHRRARSVRGTARLTGEDALRTYALERPIDGQDTWRDHKRHLWTLGLIVPLLPFLALALYAGTALEATLWLGPFIVLVVVPLVDLVAGRDHSNPPDEVMEALEEDRYYRWITYAFLPLQYVGLVLGMWFIATQDAGVAGEVGLALTLGAVAGIGINTAHELGHKKESSERWLARIALAQCFYGHFYIEHNRGHHVRVATPDDPASSRMGESFYAFWPRTVAGSLRSAWRVERKRFARRDQHPYRLRNDVLNAWLMSVVLWGALIALFGVGILPYLVIQAAFGFTLLELVNYMEHYGMLRQKTGPPDRRRFERVTPAHSWNSNNIATNVLLYHLQRHSDHHANPTRRFQTLRDFPESPVLPTGYTGMMALAVIPPLFRRVMDPLVVAHYDGDLRRANLQPGREAELLARYPVPGTDTVDAGPDTAAPAVGDDVAAARCPGCGHTYVVAHGDESEGFAAGTSWSDVPDDWTCPDCGVRDKVDFVPLARLDA</sequence>
<evidence type="ECO:0000256" key="3">
    <source>
        <dbReference type="ARBA" id="ARBA00010823"/>
    </source>
</evidence>
<keyword evidence="7 16" id="KW-0812">Transmembrane</keyword>
<proteinExistence type="inferred from homology"/>
<keyword evidence="14 16" id="KW-0472">Membrane</keyword>
<evidence type="ECO:0000313" key="18">
    <source>
        <dbReference type="EMBL" id="MBW0135301.1"/>
    </source>
</evidence>
<dbReference type="InterPro" id="IPR000014">
    <property type="entry name" value="PAS"/>
</dbReference>
<evidence type="ECO:0000256" key="11">
    <source>
        <dbReference type="ARBA" id="ARBA00023002"/>
    </source>
</evidence>
<protein>
    <submittedName>
        <fullName evidence="18">Fatty acid desaturase</fullName>
    </submittedName>
</protein>
<keyword evidence="5" id="KW-1003">Cell membrane</keyword>
<evidence type="ECO:0000256" key="1">
    <source>
        <dbReference type="ARBA" id="ARBA00002792"/>
    </source>
</evidence>
<comment type="function">
    <text evidence="1">Involved in the hydrocarbon hydroxylating system, which transfers electrons from NADH to rubredoxin reductase and then through rubredoxin to alkane 1 monooxygenase.</text>
</comment>
<feature type="domain" description="Rubredoxin-like" evidence="17">
    <location>
        <begin position="621"/>
        <end position="673"/>
    </location>
</feature>
<comment type="similarity">
    <text evidence="3">Belongs to the fatty acid desaturase type 1 family. AlkB subfamily.</text>
</comment>
<evidence type="ECO:0000256" key="4">
    <source>
        <dbReference type="ARBA" id="ARBA00022448"/>
    </source>
</evidence>
<keyword evidence="10 16" id="KW-1133">Transmembrane helix</keyword>
<dbReference type="InterPro" id="IPR024935">
    <property type="entry name" value="Rubredoxin_dom"/>
</dbReference>
<evidence type="ECO:0000256" key="8">
    <source>
        <dbReference type="ARBA" id="ARBA00022723"/>
    </source>
</evidence>
<gene>
    <name evidence="18" type="ORF">I4I81_13690</name>
</gene>
<feature type="transmembrane region" description="Helical" evidence="16">
    <location>
        <begin position="438"/>
        <end position="458"/>
    </location>
</feature>
<evidence type="ECO:0000256" key="14">
    <source>
        <dbReference type="ARBA" id="ARBA00023136"/>
    </source>
</evidence>
<feature type="compositionally biased region" description="Low complexity" evidence="15">
    <location>
        <begin position="134"/>
        <end position="149"/>
    </location>
</feature>
<organism evidence="18 19">
    <name type="scientific">Pseudonocardia abyssalis</name>
    <dbReference type="NCBI Taxonomy" id="2792008"/>
    <lineage>
        <taxon>Bacteria</taxon>
        <taxon>Bacillati</taxon>
        <taxon>Actinomycetota</taxon>
        <taxon>Actinomycetes</taxon>
        <taxon>Pseudonocardiales</taxon>
        <taxon>Pseudonocardiaceae</taxon>
        <taxon>Pseudonocardia</taxon>
    </lineage>
</organism>
<dbReference type="Pfam" id="PF00487">
    <property type="entry name" value="FA_desaturase"/>
    <property type="match status" value="1"/>
</dbReference>
<keyword evidence="9" id="KW-0249">Electron transport</keyword>
<feature type="region of interest" description="Disordered" evidence="15">
    <location>
        <begin position="174"/>
        <end position="196"/>
    </location>
</feature>
<keyword evidence="12" id="KW-0408">Iron</keyword>
<evidence type="ECO:0000256" key="5">
    <source>
        <dbReference type="ARBA" id="ARBA00022475"/>
    </source>
</evidence>
<keyword evidence="8" id="KW-0479">Metal-binding</keyword>
<evidence type="ECO:0000256" key="10">
    <source>
        <dbReference type="ARBA" id="ARBA00022989"/>
    </source>
</evidence>
<evidence type="ECO:0000256" key="16">
    <source>
        <dbReference type="SAM" id="Phobius"/>
    </source>
</evidence>
<dbReference type="Pfam" id="PF00301">
    <property type="entry name" value="Rubredoxin"/>
    <property type="match status" value="1"/>
</dbReference>
<dbReference type="PANTHER" id="PTHR38674:SF1">
    <property type="entry name" value="ALKANE 1-MONOOXYGENASE 1"/>
    <property type="match status" value="1"/>
</dbReference>
<evidence type="ECO:0000256" key="15">
    <source>
        <dbReference type="SAM" id="MobiDB-lite"/>
    </source>
</evidence>
<feature type="transmembrane region" description="Helical" evidence="16">
    <location>
        <begin position="256"/>
        <end position="276"/>
    </location>
</feature>
<dbReference type="PANTHER" id="PTHR38674">
    <property type="entry name" value="ALKANE 1-MONOOXYGENASE 1"/>
    <property type="match status" value="1"/>
</dbReference>
<keyword evidence="19" id="KW-1185">Reference proteome</keyword>
<comment type="caution">
    <text evidence="18">The sequence shown here is derived from an EMBL/GenBank/DDBJ whole genome shotgun (WGS) entry which is preliminary data.</text>
</comment>
<evidence type="ECO:0000256" key="12">
    <source>
        <dbReference type="ARBA" id="ARBA00023004"/>
    </source>
</evidence>
<evidence type="ECO:0000256" key="6">
    <source>
        <dbReference type="ARBA" id="ARBA00022519"/>
    </source>
</evidence>
<dbReference type="Pfam" id="PF08448">
    <property type="entry name" value="PAS_4"/>
    <property type="match status" value="1"/>
</dbReference>
<accession>A0ABS6USQ9</accession>
<dbReference type="CDD" id="cd00730">
    <property type="entry name" value="rubredoxin"/>
    <property type="match status" value="1"/>
</dbReference>
<evidence type="ECO:0000259" key="17">
    <source>
        <dbReference type="PROSITE" id="PS50903"/>
    </source>
</evidence>
<evidence type="ECO:0000256" key="9">
    <source>
        <dbReference type="ARBA" id="ARBA00022982"/>
    </source>
</evidence>
<comment type="subcellular location">
    <subcellularLocation>
        <location evidence="2">Cell inner membrane</location>
        <topology evidence="2">Multi-pass membrane protein</topology>
    </subcellularLocation>
</comment>
<dbReference type="InterPro" id="IPR005804">
    <property type="entry name" value="FA_desaturase_dom"/>
</dbReference>
<keyword evidence="13" id="KW-0503">Monooxygenase</keyword>
<dbReference type="PROSITE" id="PS00202">
    <property type="entry name" value="RUBREDOXIN"/>
    <property type="match status" value="1"/>
</dbReference>
<feature type="region of interest" description="Disordered" evidence="15">
    <location>
        <begin position="113"/>
        <end position="153"/>
    </location>
</feature>
<dbReference type="InterPro" id="IPR024934">
    <property type="entry name" value="Rubredoxin-like_dom"/>
</dbReference>
<dbReference type="CDD" id="cd00130">
    <property type="entry name" value="PAS"/>
    <property type="match status" value="1"/>
</dbReference>
<evidence type="ECO:0000256" key="2">
    <source>
        <dbReference type="ARBA" id="ARBA00004429"/>
    </source>
</evidence>
<evidence type="ECO:0000256" key="7">
    <source>
        <dbReference type="ARBA" id="ARBA00022692"/>
    </source>
</evidence>